<name>A0A7S4UI24_9DINO</name>
<evidence type="ECO:0008006" key="4">
    <source>
        <dbReference type="Google" id="ProtNLM"/>
    </source>
</evidence>
<dbReference type="PANTHER" id="PTHR12697:SF38">
    <property type="entry name" value="PBS LYASE HEAT DOMAIN PROTEIN REPEAT-CONTAINING PROTEIN"/>
    <property type="match status" value="1"/>
</dbReference>
<feature type="repeat" description="HEAT" evidence="2">
    <location>
        <begin position="414"/>
        <end position="448"/>
    </location>
</feature>
<evidence type="ECO:0000256" key="2">
    <source>
        <dbReference type="PROSITE-ProRule" id="PRU00103"/>
    </source>
</evidence>
<proteinExistence type="predicted"/>
<comment type="function">
    <text evidence="1">Catalyzes the hydroxylation of the N(6)-(4-aminobutyl)-L-lysine intermediate produced by deoxyhypusine synthase/DHPS on a critical lysine of the eukaryotic translation initiation factor 5A/eIF-5A. This is the second step of the post-translational modification of that lysine into an unusual amino acid residue named hypusine. Hypusination is unique to mature eIF-5A factor and is essential for its function.</text>
</comment>
<reference evidence="3" key="1">
    <citation type="submission" date="2021-01" db="EMBL/GenBank/DDBJ databases">
        <authorList>
            <person name="Corre E."/>
            <person name="Pelletier E."/>
            <person name="Niang G."/>
            <person name="Scheremetjew M."/>
            <person name="Finn R."/>
            <person name="Kale V."/>
            <person name="Holt S."/>
            <person name="Cochrane G."/>
            <person name="Meng A."/>
            <person name="Brown T."/>
            <person name="Cohen L."/>
        </authorList>
    </citation>
    <scope>NUCLEOTIDE SEQUENCE</scope>
    <source>
        <strain evidence="3">CCMP3105</strain>
    </source>
</reference>
<dbReference type="AlphaFoldDB" id="A0A7S4UI24"/>
<dbReference type="EMBL" id="HBNR01013435">
    <property type="protein sequence ID" value="CAE4569056.1"/>
    <property type="molecule type" value="Transcribed_RNA"/>
</dbReference>
<sequence length="617" mass="62434">MGRAVRRRLVARGILAATCAHPGGEEVAEALLNSACHETRRRVLQSIGQLGAEAASLAGLVAARLRDPHGDVRRQAIAALGRIGASVPCVQDLVRCLRDREVSVREAAVAALVPVVDAVHVGALADCLMDTSNKVRTVVAKALPSILALNAEAAAVLLQHDAPVARREAVASLGQRGRAVERWSAALGARLSDRDGRVRRAAIRALVECGGVGDFAAPLVRLLQDNDCQEEAARALSGLGASELEALAPLLAQALDGPLPCGRDGSVGLLVRLGPRGASAVAPLLDSRHAGARAAAAFVLGLQGKASLEWLPRIAVLVADIDASVRTAAAESLASMCKGGAVEVSTMPDSVVHALGAAAEDAEASVASAALVALQDLGISERFARAAATRIRDIAPEVRAAAARALAGQWGAPFVDVLVLALRDEDPSVRSAAAGALGAVGPAAGGRSGAAGGLADVMLGDPVPGARLAACEALKALEPRLALAAVARRCGLEGAGERWVAIVGGEAALDSSRRCHALAALGSLGPTAEPFAVVVVDQLCEHDWGLRVAAAGALGALGATGCAPRLQAMQRPGLPPTVRLAAAAALRRLGCAELVDDCLQEPGRAGLLPGGLGSDSP</sequence>
<dbReference type="Gene3D" id="1.25.10.10">
    <property type="entry name" value="Leucine-rich Repeat Variant"/>
    <property type="match status" value="5"/>
</dbReference>
<dbReference type="InterPro" id="IPR004155">
    <property type="entry name" value="PBS_lyase_HEAT"/>
</dbReference>
<dbReference type="SUPFAM" id="SSF48371">
    <property type="entry name" value="ARM repeat"/>
    <property type="match status" value="1"/>
</dbReference>
<dbReference type="InterPro" id="IPR021133">
    <property type="entry name" value="HEAT_type_2"/>
</dbReference>
<dbReference type="GO" id="GO:0016491">
    <property type="term" value="F:oxidoreductase activity"/>
    <property type="evidence" value="ECO:0007669"/>
    <property type="project" value="TreeGrafter"/>
</dbReference>
<evidence type="ECO:0000313" key="3">
    <source>
        <dbReference type="EMBL" id="CAE4569056.1"/>
    </source>
</evidence>
<dbReference type="SMART" id="SM00567">
    <property type="entry name" value="EZ_HEAT"/>
    <property type="match status" value="10"/>
</dbReference>
<dbReference type="PANTHER" id="PTHR12697">
    <property type="entry name" value="PBS LYASE HEAT-LIKE PROTEIN"/>
    <property type="match status" value="1"/>
</dbReference>
<dbReference type="InterPro" id="IPR016024">
    <property type="entry name" value="ARM-type_fold"/>
</dbReference>
<dbReference type="Pfam" id="PF13646">
    <property type="entry name" value="HEAT_2"/>
    <property type="match status" value="3"/>
</dbReference>
<organism evidence="3">
    <name type="scientific">Alexandrium monilatum</name>
    <dbReference type="NCBI Taxonomy" id="311494"/>
    <lineage>
        <taxon>Eukaryota</taxon>
        <taxon>Sar</taxon>
        <taxon>Alveolata</taxon>
        <taxon>Dinophyceae</taxon>
        <taxon>Gonyaulacales</taxon>
        <taxon>Pyrocystaceae</taxon>
        <taxon>Alexandrium</taxon>
    </lineage>
</organism>
<dbReference type="InterPro" id="IPR011989">
    <property type="entry name" value="ARM-like"/>
</dbReference>
<dbReference type="PROSITE" id="PS50077">
    <property type="entry name" value="HEAT_REPEAT"/>
    <property type="match status" value="1"/>
</dbReference>
<evidence type="ECO:0000256" key="1">
    <source>
        <dbReference type="ARBA" id="ARBA00045876"/>
    </source>
</evidence>
<protein>
    <recommendedName>
        <fullName evidence="4">HEAT repeat domain-containing protein</fullName>
    </recommendedName>
</protein>
<accession>A0A7S4UI24</accession>
<gene>
    <name evidence="3" type="ORF">AMON00008_LOCUS8675</name>
</gene>